<evidence type="ECO:0000313" key="2">
    <source>
        <dbReference type="EMBL" id="SVC94003.1"/>
    </source>
</evidence>
<organism evidence="2">
    <name type="scientific">marine metagenome</name>
    <dbReference type="NCBI Taxonomy" id="408172"/>
    <lineage>
        <taxon>unclassified sequences</taxon>
        <taxon>metagenomes</taxon>
        <taxon>ecological metagenomes</taxon>
    </lineage>
</organism>
<proteinExistence type="predicted"/>
<protein>
    <submittedName>
        <fullName evidence="2">Uncharacterized protein</fullName>
    </submittedName>
</protein>
<accession>A0A382R8F7</accession>
<name>A0A382R8F7_9ZZZZ</name>
<dbReference type="AlphaFoldDB" id="A0A382R8F7"/>
<feature type="region of interest" description="Disordered" evidence="1">
    <location>
        <begin position="1"/>
        <end position="31"/>
    </location>
</feature>
<evidence type="ECO:0000256" key="1">
    <source>
        <dbReference type="SAM" id="MobiDB-lite"/>
    </source>
</evidence>
<feature type="compositionally biased region" description="Basic and acidic residues" evidence="1">
    <location>
        <begin position="1"/>
        <end position="10"/>
    </location>
</feature>
<feature type="non-terminal residue" evidence="2">
    <location>
        <position position="31"/>
    </location>
</feature>
<gene>
    <name evidence="2" type="ORF">METZ01_LOCUS346857</name>
</gene>
<sequence>MPQTDPETRMKGYLKKIAAGPRLSKDLTEEE</sequence>
<reference evidence="2" key="1">
    <citation type="submission" date="2018-05" db="EMBL/GenBank/DDBJ databases">
        <authorList>
            <person name="Lanie J.A."/>
            <person name="Ng W.-L."/>
            <person name="Kazmierczak K.M."/>
            <person name="Andrzejewski T.M."/>
            <person name="Davidsen T.M."/>
            <person name="Wayne K.J."/>
            <person name="Tettelin H."/>
            <person name="Glass J.I."/>
            <person name="Rusch D."/>
            <person name="Podicherti R."/>
            <person name="Tsui H.-C.T."/>
            <person name="Winkler M.E."/>
        </authorList>
    </citation>
    <scope>NUCLEOTIDE SEQUENCE</scope>
</reference>
<dbReference type="EMBL" id="UINC01119873">
    <property type="protein sequence ID" value="SVC94003.1"/>
    <property type="molecule type" value="Genomic_DNA"/>
</dbReference>